<gene>
    <name evidence="11" type="ORF">SEMRO_1149_G246580.1</name>
</gene>
<keyword evidence="5" id="KW-0653">Protein transport</keyword>
<dbReference type="GO" id="GO:0015031">
    <property type="term" value="P:protein transport"/>
    <property type="evidence" value="ECO:0007669"/>
    <property type="project" value="UniProtKB-KW"/>
</dbReference>
<evidence type="ECO:0000256" key="1">
    <source>
        <dbReference type="ARBA" id="ARBA00004211"/>
    </source>
</evidence>
<dbReference type="EMBL" id="CAICTM010001147">
    <property type="protein sequence ID" value="CAB9520950.1"/>
    <property type="molecule type" value="Genomic_DNA"/>
</dbReference>
<dbReference type="PROSITE" id="PS50192">
    <property type="entry name" value="T_SNARE"/>
    <property type="match status" value="1"/>
</dbReference>
<evidence type="ECO:0000256" key="4">
    <source>
        <dbReference type="ARBA" id="ARBA00022692"/>
    </source>
</evidence>
<dbReference type="OrthoDB" id="342981at2759"/>
<keyword evidence="12" id="KW-1185">Reference proteome</keyword>
<organism evidence="11 12">
    <name type="scientific">Seminavis robusta</name>
    <dbReference type="NCBI Taxonomy" id="568900"/>
    <lineage>
        <taxon>Eukaryota</taxon>
        <taxon>Sar</taxon>
        <taxon>Stramenopiles</taxon>
        <taxon>Ochrophyta</taxon>
        <taxon>Bacillariophyta</taxon>
        <taxon>Bacillariophyceae</taxon>
        <taxon>Bacillariophycidae</taxon>
        <taxon>Naviculales</taxon>
        <taxon>Naviculaceae</taxon>
        <taxon>Seminavis</taxon>
    </lineage>
</organism>
<keyword evidence="4" id="KW-0812">Transmembrane</keyword>
<dbReference type="PANTHER" id="PTHR15959">
    <property type="entry name" value="SYNTAXIN-18"/>
    <property type="match status" value="1"/>
</dbReference>
<keyword evidence="8" id="KW-0472">Membrane</keyword>
<keyword evidence="3" id="KW-0813">Transport</keyword>
<feature type="compositionally biased region" description="Low complexity" evidence="9">
    <location>
        <begin position="301"/>
        <end position="317"/>
    </location>
</feature>
<dbReference type="GO" id="GO:0005783">
    <property type="term" value="C:endoplasmic reticulum"/>
    <property type="evidence" value="ECO:0007669"/>
    <property type="project" value="TreeGrafter"/>
</dbReference>
<evidence type="ECO:0000256" key="9">
    <source>
        <dbReference type="SAM" id="MobiDB-lite"/>
    </source>
</evidence>
<evidence type="ECO:0000256" key="8">
    <source>
        <dbReference type="ARBA" id="ARBA00023136"/>
    </source>
</evidence>
<name>A0A9N8EID6_9STRA</name>
<feature type="region of interest" description="Disordered" evidence="9">
    <location>
        <begin position="69"/>
        <end position="88"/>
    </location>
</feature>
<dbReference type="GO" id="GO:0031201">
    <property type="term" value="C:SNARE complex"/>
    <property type="evidence" value="ECO:0007669"/>
    <property type="project" value="TreeGrafter"/>
</dbReference>
<dbReference type="AlphaFoldDB" id="A0A9N8EID6"/>
<feature type="domain" description="T-SNARE coiled-coil homology" evidence="10">
    <location>
        <begin position="347"/>
        <end position="409"/>
    </location>
</feature>
<sequence>MVPSIRSPSSSSRYYHASHSRAKDWNECCAMVMGFEDWTLVDVVHSDTDTPLSPTNLQVTNLLPSDLFEEDKGNATTTDSSQNHASDPWTKNALNIEADLYRMAAWIQSKKHEFIGFDMDANEASIIQSTVTSFAATTANEIDSLRKMASSSSSHNQVHHRTGIVQILLARLKEDIVEPFGVLQKHRSRKAVDLWQNPLQCKLLVKQKKQSQTKSDDSIDAALGLDDDDPSDQGENTEQQFLPRRDAHPLRNKFMDTYARDETIAPKLLNLRPKSLIRDPLSVLSTETETKFNSNLKEEQQQQQSTPTTLTSTNSNSVVIPGMPDYQYEEMTQAAQEQMHQEALLLQAMVHSDLDSVQKVEQQMVMITKLLTQFSELVTEQSEEVWQIHDTAKDTKENMQQGQEQLADAAAATHQSQHYMAKGIFAMGCLLLMFHWLRP</sequence>
<feature type="compositionally biased region" description="Polar residues" evidence="9">
    <location>
        <begin position="74"/>
        <end position="85"/>
    </location>
</feature>
<accession>A0A9N8EID6</accession>
<evidence type="ECO:0000259" key="10">
    <source>
        <dbReference type="PROSITE" id="PS50192"/>
    </source>
</evidence>
<reference evidence="11" key="1">
    <citation type="submission" date="2020-06" db="EMBL/GenBank/DDBJ databases">
        <authorList>
            <consortium name="Plant Systems Biology data submission"/>
        </authorList>
    </citation>
    <scope>NUCLEOTIDE SEQUENCE</scope>
    <source>
        <strain evidence="11">D6</strain>
    </source>
</reference>
<feature type="region of interest" description="Disordered" evidence="9">
    <location>
        <begin position="206"/>
        <end position="248"/>
    </location>
</feature>
<evidence type="ECO:0000256" key="6">
    <source>
        <dbReference type="ARBA" id="ARBA00022989"/>
    </source>
</evidence>
<proteinExistence type="inferred from homology"/>
<dbReference type="Proteomes" id="UP001153069">
    <property type="component" value="Unassembled WGS sequence"/>
</dbReference>
<comment type="caution">
    <text evidence="11">The sequence shown here is derived from an EMBL/GenBank/DDBJ whole genome shotgun (WGS) entry which is preliminary data.</text>
</comment>
<dbReference type="PANTHER" id="PTHR15959:SF0">
    <property type="entry name" value="SYNTAXIN-18"/>
    <property type="match status" value="1"/>
</dbReference>
<keyword evidence="7" id="KW-0175">Coiled coil</keyword>
<comment type="subcellular location">
    <subcellularLocation>
        <location evidence="1">Membrane</location>
        <topology evidence="1">Single-pass type IV membrane protein</topology>
    </subcellularLocation>
</comment>
<keyword evidence="6" id="KW-1133">Transmembrane helix</keyword>
<evidence type="ECO:0000256" key="3">
    <source>
        <dbReference type="ARBA" id="ARBA00022448"/>
    </source>
</evidence>
<dbReference type="GO" id="GO:0006890">
    <property type="term" value="P:retrograde vesicle-mediated transport, Golgi to endoplasmic reticulum"/>
    <property type="evidence" value="ECO:0007669"/>
    <property type="project" value="TreeGrafter"/>
</dbReference>
<dbReference type="Gene3D" id="1.20.5.110">
    <property type="match status" value="1"/>
</dbReference>
<dbReference type="InterPro" id="IPR000727">
    <property type="entry name" value="T_SNARE_dom"/>
</dbReference>
<protein>
    <recommendedName>
        <fullName evidence="10">t-SNARE coiled-coil homology domain-containing protein</fullName>
    </recommendedName>
</protein>
<evidence type="ECO:0000313" key="11">
    <source>
        <dbReference type="EMBL" id="CAB9520950.1"/>
    </source>
</evidence>
<dbReference type="SUPFAM" id="SSF58038">
    <property type="entry name" value="SNARE fusion complex"/>
    <property type="match status" value="1"/>
</dbReference>
<feature type="region of interest" description="Disordered" evidence="9">
    <location>
        <begin position="289"/>
        <end position="317"/>
    </location>
</feature>
<comment type="similarity">
    <text evidence="2">Belongs to the syntaxin family.</text>
</comment>
<evidence type="ECO:0000256" key="7">
    <source>
        <dbReference type="ARBA" id="ARBA00023054"/>
    </source>
</evidence>
<evidence type="ECO:0000256" key="2">
    <source>
        <dbReference type="ARBA" id="ARBA00009063"/>
    </source>
</evidence>
<evidence type="ECO:0000313" key="12">
    <source>
        <dbReference type="Proteomes" id="UP001153069"/>
    </source>
</evidence>
<evidence type="ECO:0000256" key="5">
    <source>
        <dbReference type="ARBA" id="ARBA00022927"/>
    </source>
</evidence>